<gene>
    <name evidence="1" type="ORF">PFLUV_G00130870</name>
</gene>
<accession>A0A6A5EM88</accession>
<organism evidence="1 2">
    <name type="scientific">Perca fluviatilis</name>
    <name type="common">European perch</name>
    <dbReference type="NCBI Taxonomy" id="8168"/>
    <lineage>
        <taxon>Eukaryota</taxon>
        <taxon>Metazoa</taxon>
        <taxon>Chordata</taxon>
        <taxon>Craniata</taxon>
        <taxon>Vertebrata</taxon>
        <taxon>Euteleostomi</taxon>
        <taxon>Actinopterygii</taxon>
        <taxon>Neopterygii</taxon>
        <taxon>Teleostei</taxon>
        <taxon>Neoteleostei</taxon>
        <taxon>Acanthomorphata</taxon>
        <taxon>Eupercaria</taxon>
        <taxon>Perciformes</taxon>
        <taxon>Percoidei</taxon>
        <taxon>Percidae</taxon>
        <taxon>Percinae</taxon>
        <taxon>Perca</taxon>
    </lineage>
</organism>
<evidence type="ECO:0000313" key="2">
    <source>
        <dbReference type="Proteomes" id="UP000465112"/>
    </source>
</evidence>
<name>A0A6A5EM88_PERFL</name>
<comment type="caution">
    <text evidence="1">The sequence shown here is derived from an EMBL/GenBank/DDBJ whole genome shotgun (WGS) entry which is preliminary data.</text>
</comment>
<dbReference type="AlphaFoldDB" id="A0A6A5EM88"/>
<proteinExistence type="predicted"/>
<dbReference type="Proteomes" id="UP000465112">
    <property type="component" value="Chromosome 11"/>
</dbReference>
<keyword evidence="2" id="KW-1185">Reference proteome</keyword>
<protein>
    <submittedName>
        <fullName evidence="1">Uncharacterized protein</fullName>
    </submittedName>
</protein>
<dbReference type="EMBL" id="VHII01000011">
    <property type="protein sequence ID" value="KAF1383336.1"/>
    <property type="molecule type" value="Genomic_DNA"/>
</dbReference>
<reference evidence="1 2" key="1">
    <citation type="submission" date="2019-06" db="EMBL/GenBank/DDBJ databases">
        <title>A chromosome-scale genome assembly of the European perch, Perca fluviatilis.</title>
        <authorList>
            <person name="Roques C."/>
            <person name="Zahm M."/>
            <person name="Cabau C."/>
            <person name="Klopp C."/>
            <person name="Bouchez O."/>
            <person name="Donnadieu C."/>
            <person name="Kuhl H."/>
            <person name="Gislard M."/>
            <person name="Guendouz S."/>
            <person name="Journot L."/>
            <person name="Haffray P."/>
            <person name="Bestin A."/>
            <person name="Morvezen R."/>
            <person name="Feron R."/>
            <person name="Wen M."/>
            <person name="Jouanno E."/>
            <person name="Herpin A."/>
            <person name="Schartl M."/>
            <person name="Postlethwait J."/>
            <person name="Schaerlinger B."/>
            <person name="Chardard D."/>
            <person name="Lecocq T."/>
            <person name="Poncet C."/>
            <person name="Jaffrelo L."/>
            <person name="Lampietro C."/>
            <person name="Guiguen Y."/>
        </authorList>
    </citation>
    <scope>NUCLEOTIDE SEQUENCE [LARGE SCALE GENOMIC DNA]</scope>
    <source>
        <tissue evidence="1">Blood</tissue>
    </source>
</reference>
<evidence type="ECO:0000313" key="1">
    <source>
        <dbReference type="EMBL" id="KAF1383336.1"/>
    </source>
</evidence>
<sequence>MERKTLGKFKVYPQEFEELGQLLTIPAPGCVSPPPPPPSQQPYNLIGPKKQNKGQLPPILEVEKGGA</sequence>